<dbReference type="RefSeq" id="WP_009727190.1">
    <property type="nucleotide sequence ID" value="NZ_APHR01000062.1"/>
</dbReference>
<feature type="chain" id="PRO_5004082431" description="DUF3080 domain-containing protein" evidence="1">
    <location>
        <begin position="25"/>
        <end position="349"/>
    </location>
</feature>
<proteinExistence type="predicted"/>
<dbReference type="PROSITE" id="PS51257">
    <property type="entry name" value="PROKAR_LIPOPROTEIN"/>
    <property type="match status" value="1"/>
</dbReference>
<keyword evidence="1" id="KW-0732">Signal</keyword>
<dbReference type="InterPro" id="IPR021431">
    <property type="entry name" value="DUF3080"/>
</dbReference>
<dbReference type="AlphaFoldDB" id="M7NU49"/>
<evidence type="ECO:0008006" key="4">
    <source>
        <dbReference type="Google" id="ProtNLM"/>
    </source>
</evidence>
<protein>
    <recommendedName>
        <fullName evidence="4">DUF3080 domain-containing protein</fullName>
    </recommendedName>
</protein>
<sequence>MKRHWTLVVVLVLAALLSACDPFAKPDSLMEEYVKRLARVLNLDTQLSDIEASPRLPRMRDRRLEIEAVDLGMLDFLAFYGCDLQHVIGERTAILGRVMQPLNLLQYELQFLAAAQDCLPEITNEQRRARLQAVMQHKQENLPKVIWNATWTVPEIENLLSPSRGRYPVDAGMAGVGLLVDQLQDIHRRFELLLAGDHPQDLAPVAAAYQQWQYRSDGGQLLNSARLLTTRLDDASELLKQRLTDAPLCYQGTPNQRARQMHGMFLSVYIGEVQPYISSVHRAAEQLFSALAQLAEQQAAIMPDSMQDYYQQTLLRSEQNLWGELDNAVQQHTELWQQLLDQCGMRPGH</sequence>
<reference evidence="2 3" key="1">
    <citation type="journal article" date="2013" name="Genome Announc.">
        <title>Draft Genome Sequence of Methylophaga lonarensis MPLT, a Haloalkaliphilic (Non-Methane-Utilizing) Methylotroph.</title>
        <authorList>
            <person name="Shetty S.A."/>
            <person name="Marathe N.P."/>
            <person name="Munot H."/>
            <person name="Antony C.P."/>
            <person name="Dhotre D.P."/>
            <person name="Murrell J.C."/>
            <person name="Shouche Y.S."/>
        </authorList>
    </citation>
    <scope>NUCLEOTIDE SEQUENCE [LARGE SCALE GENOMIC DNA]</scope>
    <source>
        <strain evidence="2 3">MPL</strain>
    </source>
</reference>
<evidence type="ECO:0000256" key="1">
    <source>
        <dbReference type="SAM" id="SignalP"/>
    </source>
</evidence>
<dbReference type="EMBL" id="APHR01000062">
    <property type="protein sequence ID" value="EMR12273.1"/>
    <property type="molecule type" value="Genomic_DNA"/>
</dbReference>
<name>M7NU49_9GAMM</name>
<comment type="caution">
    <text evidence="2">The sequence shown here is derived from an EMBL/GenBank/DDBJ whole genome shotgun (WGS) entry which is preliminary data.</text>
</comment>
<dbReference type="STRING" id="1286106.MPL1_11178"/>
<keyword evidence="3" id="KW-1185">Reference proteome</keyword>
<evidence type="ECO:0000313" key="2">
    <source>
        <dbReference type="EMBL" id="EMR12273.1"/>
    </source>
</evidence>
<dbReference type="PATRIC" id="fig|1286106.3.peg.2235"/>
<feature type="signal peptide" evidence="1">
    <location>
        <begin position="1"/>
        <end position="24"/>
    </location>
</feature>
<accession>M7NU49</accession>
<dbReference type="eggNOG" id="ENOG502ZCJH">
    <property type="taxonomic scope" value="Bacteria"/>
</dbReference>
<gene>
    <name evidence="2" type="ORF">MPL1_11178</name>
</gene>
<dbReference type="Pfam" id="PF11279">
    <property type="entry name" value="DUF3080"/>
    <property type="match status" value="1"/>
</dbReference>
<evidence type="ECO:0000313" key="3">
    <source>
        <dbReference type="Proteomes" id="UP000012019"/>
    </source>
</evidence>
<dbReference type="Proteomes" id="UP000012019">
    <property type="component" value="Unassembled WGS sequence"/>
</dbReference>
<organism evidence="2 3">
    <name type="scientific">Methylophaga lonarensis MPL</name>
    <dbReference type="NCBI Taxonomy" id="1286106"/>
    <lineage>
        <taxon>Bacteria</taxon>
        <taxon>Pseudomonadati</taxon>
        <taxon>Pseudomonadota</taxon>
        <taxon>Gammaproteobacteria</taxon>
        <taxon>Thiotrichales</taxon>
        <taxon>Piscirickettsiaceae</taxon>
        <taxon>Methylophaga</taxon>
    </lineage>
</organism>